<dbReference type="Pfam" id="PF19570">
    <property type="entry name" value="DUF6088"/>
    <property type="match status" value="1"/>
</dbReference>
<gene>
    <name evidence="1" type="ORF">CF392_10620</name>
</gene>
<accession>A0A2A2I172</accession>
<evidence type="ECO:0008006" key="3">
    <source>
        <dbReference type="Google" id="ProtNLM"/>
    </source>
</evidence>
<keyword evidence="2" id="KW-1185">Reference proteome</keyword>
<reference evidence="1 2" key="1">
    <citation type="submission" date="2017-07" db="EMBL/GenBank/DDBJ databases">
        <title>Tamlnaduibacter salinus (Mi-7) genome sequencing.</title>
        <authorList>
            <person name="Verma A."/>
            <person name="Krishnamurthi S."/>
        </authorList>
    </citation>
    <scope>NUCLEOTIDE SEQUENCE [LARGE SCALE GENOMIC DNA]</scope>
    <source>
        <strain evidence="1 2">Mi-7</strain>
    </source>
</reference>
<dbReference type="RefSeq" id="WP_095611441.1">
    <property type="nucleotide sequence ID" value="NZ_NMPM01000059.1"/>
</dbReference>
<dbReference type="Proteomes" id="UP000218332">
    <property type="component" value="Unassembled WGS sequence"/>
</dbReference>
<organism evidence="1 2">
    <name type="scientific">Tamilnaduibacter salinus</name>
    <dbReference type="NCBI Taxonomy" id="1484056"/>
    <lineage>
        <taxon>Bacteria</taxon>
        <taxon>Pseudomonadati</taxon>
        <taxon>Pseudomonadota</taxon>
        <taxon>Gammaproteobacteria</taxon>
        <taxon>Pseudomonadales</taxon>
        <taxon>Marinobacteraceae</taxon>
        <taxon>Tamilnaduibacter</taxon>
    </lineage>
</organism>
<dbReference type="InterPro" id="IPR045738">
    <property type="entry name" value="DUF6088"/>
</dbReference>
<proteinExistence type="predicted"/>
<name>A0A2A2I172_9GAMM</name>
<dbReference type="AlphaFoldDB" id="A0A2A2I172"/>
<comment type="caution">
    <text evidence="1">The sequence shown here is derived from an EMBL/GenBank/DDBJ whole genome shotgun (WGS) entry which is preliminary data.</text>
</comment>
<evidence type="ECO:0000313" key="2">
    <source>
        <dbReference type="Proteomes" id="UP000218332"/>
    </source>
</evidence>
<protein>
    <recommendedName>
        <fullName evidence="3">Transcriptional regulator, AbiEi antitoxin, Type IV TA system</fullName>
    </recommendedName>
</protein>
<sequence>MSTTEKTAEYVKRQQPGHVFTSRQVMIRVNKGSADVSKALNRLSRQKVVVKVERGLWYRPKKSRFGVIGASPEAIVRTLEGARGALIVPAGATALHELGASQQMSMRARYLTSKRIQNITVGKRTIEFVYSRVFENLAKSLSTLPKREQHLAARIWAAATHAGEEEAQAKQAIFRSAVNRLSEKGQERLLQAIPNKDRWIKELLEGSNEQAVPVHAQQ</sequence>
<dbReference type="EMBL" id="NMPM01000059">
    <property type="protein sequence ID" value="PAV25479.1"/>
    <property type="molecule type" value="Genomic_DNA"/>
</dbReference>
<evidence type="ECO:0000313" key="1">
    <source>
        <dbReference type="EMBL" id="PAV25479.1"/>
    </source>
</evidence>